<feature type="compositionally biased region" description="Polar residues" evidence="1">
    <location>
        <begin position="130"/>
        <end position="146"/>
    </location>
</feature>
<evidence type="ECO:0000313" key="4">
    <source>
        <dbReference type="EMBL" id="KXZ49572.1"/>
    </source>
</evidence>
<keyword evidence="5" id="KW-1185">Reference proteome</keyword>
<protein>
    <submittedName>
        <fullName evidence="4">Uncharacterized protein</fullName>
    </submittedName>
</protein>
<feature type="region of interest" description="Disordered" evidence="1">
    <location>
        <begin position="378"/>
        <end position="398"/>
    </location>
</feature>
<feature type="region of interest" description="Disordered" evidence="1">
    <location>
        <begin position="176"/>
        <end position="201"/>
    </location>
</feature>
<feature type="region of interest" description="Disordered" evidence="1">
    <location>
        <begin position="128"/>
        <end position="148"/>
    </location>
</feature>
<organism evidence="4 5">
    <name type="scientific">Gonium pectorale</name>
    <name type="common">Green alga</name>
    <dbReference type="NCBI Taxonomy" id="33097"/>
    <lineage>
        <taxon>Eukaryota</taxon>
        <taxon>Viridiplantae</taxon>
        <taxon>Chlorophyta</taxon>
        <taxon>core chlorophytes</taxon>
        <taxon>Chlorophyceae</taxon>
        <taxon>CS clade</taxon>
        <taxon>Chlamydomonadales</taxon>
        <taxon>Volvocaceae</taxon>
        <taxon>Gonium</taxon>
    </lineage>
</organism>
<evidence type="ECO:0000256" key="3">
    <source>
        <dbReference type="SAM" id="SignalP"/>
    </source>
</evidence>
<keyword evidence="2" id="KW-0472">Membrane</keyword>
<feature type="signal peptide" evidence="3">
    <location>
        <begin position="1"/>
        <end position="19"/>
    </location>
</feature>
<gene>
    <name evidence="4" type="ORF">GPECTOR_20g427</name>
</gene>
<feature type="region of interest" description="Disordered" evidence="1">
    <location>
        <begin position="311"/>
        <end position="341"/>
    </location>
</feature>
<dbReference type="Proteomes" id="UP000075714">
    <property type="component" value="Unassembled WGS sequence"/>
</dbReference>
<sequence>MRWQLVAAITFVLHRSAVAADSGLSHGQLVGVVVGSVGGGLLLVVAAFLCCCFYYYYSRRCQTGDLTWAKTGDLEAAAGPYLAQEGQPSSPHFEGRDGSEGPGGGVKPVLPVAVAAGEGPPALDAVAALQESSTPSVAGKQPSRSPRSGVAHFFLNRKAQSIPRLSVGKDKNLEVSRSARVEPSAEVEMSTPFEPAATNHGPPLSKSSMLLRWLHSAEDDNVDAVAAQLVAAAAAVAGGAGGPAGGARVPGRRGASAPPAGLNVFSDRLPLLSLAAQSGIVFSKMPPSVASSPAVSVTEGSMSRHMLKGTLRRSDTPYEDTAYSPTAADGTGSGGSAPGCGDNRYPASLSAAPVGSIGGRPSQRAGIVFDHVPFSSAPASRLSTLGGEGRHPTFGGAP</sequence>
<keyword evidence="2" id="KW-0812">Transmembrane</keyword>
<name>A0A150GID1_GONPE</name>
<accession>A0A150GID1</accession>
<dbReference type="AlphaFoldDB" id="A0A150GID1"/>
<feature type="transmembrane region" description="Helical" evidence="2">
    <location>
        <begin position="29"/>
        <end position="57"/>
    </location>
</feature>
<feature type="chain" id="PRO_5007562127" evidence="3">
    <location>
        <begin position="20"/>
        <end position="398"/>
    </location>
</feature>
<dbReference type="EMBL" id="LSYV01000021">
    <property type="protein sequence ID" value="KXZ49572.1"/>
    <property type="molecule type" value="Genomic_DNA"/>
</dbReference>
<keyword evidence="2" id="KW-1133">Transmembrane helix</keyword>
<evidence type="ECO:0000256" key="1">
    <source>
        <dbReference type="SAM" id="MobiDB-lite"/>
    </source>
</evidence>
<keyword evidence="3" id="KW-0732">Signal</keyword>
<proteinExistence type="predicted"/>
<dbReference type="OrthoDB" id="10636799at2759"/>
<evidence type="ECO:0000313" key="5">
    <source>
        <dbReference type="Proteomes" id="UP000075714"/>
    </source>
</evidence>
<evidence type="ECO:0000256" key="2">
    <source>
        <dbReference type="SAM" id="Phobius"/>
    </source>
</evidence>
<feature type="region of interest" description="Disordered" evidence="1">
    <location>
        <begin position="84"/>
        <end position="110"/>
    </location>
</feature>
<comment type="caution">
    <text evidence="4">The sequence shown here is derived from an EMBL/GenBank/DDBJ whole genome shotgun (WGS) entry which is preliminary data.</text>
</comment>
<reference evidence="5" key="1">
    <citation type="journal article" date="2016" name="Nat. Commun.">
        <title>The Gonium pectorale genome demonstrates co-option of cell cycle regulation during the evolution of multicellularity.</title>
        <authorList>
            <person name="Hanschen E.R."/>
            <person name="Marriage T.N."/>
            <person name="Ferris P.J."/>
            <person name="Hamaji T."/>
            <person name="Toyoda A."/>
            <person name="Fujiyama A."/>
            <person name="Neme R."/>
            <person name="Noguchi H."/>
            <person name="Minakuchi Y."/>
            <person name="Suzuki M."/>
            <person name="Kawai-Toyooka H."/>
            <person name="Smith D.R."/>
            <person name="Sparks H."/>
            <person name="Anderson J."/>
            <person name="Bakaric R."/>
            <person name="Luria V."/>
            <person name="Karger A."/>
            <person name="Kirschner M.W."/>
            <person name="Durand P.M."/>
            <person name="Michod R.E."/>
            <person name="Nozaki H."/>
            <person name="Olson B.J."/>
        </authorList>
    </citation>
    <scope>NUCLEOTIDE SEQUENCE [LARGE SCALE GENOMIC DNA]</scope>
    <source>
        <strain evidence="5">NIES-2863</strain>
    </source>
</reference>